<dbReference type="EMBL" id="PJQM01000004">
    <property type="protein sequence ID" value="RCI07311.1"/>
    <property type="molecule type" value="Genomic_DNA"/>
</dbReference>
<reference evidence="1 2" key="1">
    <citation type="journal article" date="2018" name="G3 (Bethesda)">
        <title>Phylogenetic and Phylogenomic Definition of Rhizopus Species.</title>
        <authorList>
            <person name="Gryganskyi A.P."/>
            <person name="Golan J."/>
            <person name="Dolatabadi S."/>
            <person name="Mondo S."/>
            <person name="Robb S."/>
            <person name="Idnurm A."/>
            <person name="Muszewska A."/>
            <person name="Steczkiewicz K."/>
            <person name="Masonjones S."/>
            <person name="Liao H.L."/>
            <person name="Gajdeczka M.T."/>
            <person name="Anike F."/>
            <person name="Vuek A."/>
            <person name="Anishchenko I.M."/>
            <person name="Voigt K."/>
            <person name="de Hoog G.S."/>
            <person name="Smith M.E."/>
            <person name="Heitman J."/>
            <person name="Vilgalys R."/>
            <person name="Stajich J.E."/>
        </authorList>
    </citation>
    <scope>NUCLEOTIDE SEQUENCE [LARGE SCALE GENOMIC DNA]</scope>
    <source>
        <strain evidence="1 2">LSU 92-RS-03</strain>
    </source>
</reference>
<sequence>MEMGKNIYNESEEKVIEPIEVSQNAYLTTKSDDKEDTEMGDILVNKIKLAKPAVSSTCRSYDDYMRKEFVDRMIEGPVKRGRVEAAAREIGSLALLHVGGSSIRRQRRYPIRSLKRI</sequence>
<dbReference type="Proteomes" id="UP000253551">
    <property type="component" value="Unassembled WGS sequence"/>
</dbReference>
<dbReference type="AlphaFoldDB" id="A0A367KYM4"/>
<evidence type="ECO:0000313" key="2">
    <source>
        <dbReference type="Proteomes" id="UP000253551"/>
    </source>
</evidence>
<dbReference type="OrthoDB" id="2283674at2759"/>
<keyword evidence="2" id="KW-1185">Reference proteome</keyword>
<gene>
    <name evidence="1" type="ORF">CU098_013909</name>
</gene>
<organism evidence="1 2">
    <name type="scientific">Rhizopus stolonifer</name>
    <name type="common">Rhizopus nigricans</name>
    <dbReference type="NCBI Taxonomy" id="4846"/>
    <lineage>
        <taxon>Eukaryota</taxon>
        <taxon>Fungi</taxon>
        <taxon>Fungi incertae sedis</taxon>
        <taxon>Mucoromycota</taxon>
        <taxon>Mucoromycotina</taxon>
        <taxon>Mucoromycetes</taxon>
        <taxon>Mucorales</taxon>
        <taxon>Mucorineae</taxon>
        <taxon>Rhizopodaceae</taxon>
        <taxon>Rhizopus</taxon>
    </lineage>
</organism>
<protein>
    <submittedName>
        <fullName evidence="1">Uncharacterized protein</fullName>
    </submittedName>
</protein>
<proteinExistence type="predicted"/>
<accession>A0A367KYM4</accession>
<comment type="caution">
    <text evidence="1">The sequence shown here is derived from an EMBL/GenBank/DDBJ whole genome shotgun (WGS) entry which is preliminary data.</text>
</comment>
<evidence type="ECO:0000313" key="1">
    <source>
        <dbReference type="EMBL" id="RCI07311.1"/>
    </source>
</evidence>
<name>A0A367KYM4_RHIST</name>